<feature type="region of interest" description="Disordered" evidence="5">
    <location>
        <begin position="697"/>
        <end position="762"/>
    </location>
</feature>
<dbReference type="InterPro" id="IPR013818">
    <property type="entry name" value="Lipase"/>
</dbReference>
<feature type="signal peptide" evidence="6">
    <location>
        <begin position="1"/>
        <end position="20"/>
    </location>
</feature>
<comment type="similarity">
    <text evidence="2 4">Belongs to the AB hydrolase superfamily. Lipase family.</text>
</comment>
<evidence type="ECO:0000256" key="5">
    <source>
        <dbReference type="SAM" id="MobiDB-lite"/>
    </source>
</evidence>
<feature type="compositionally biased region" description="Low complexity" evidence="5">
    <location>
        <begin position="697"/>
        <end position="718"/>
    </location>
</feature>
<feature type="region of interest" description="Disordered" evidence="5">
    <location>
        <begin position="152"/>
        <end position="207"/>
    </location>
</feature>
<dbReference type="CDD" id="cd00707">
    <property type="entry name" value="Pancreat_lipase_like"/>
    <property type="match status" value="1"/>
</dbReference>
<dbReference type="PRINTS" id="PR00821">
    <property type="entry name" value="TAGLIPASE"/>
</dbReference>
<feature type="compositionally biased region" description="Basic and acidic residues" evidence="5">
    <location>
        <begin position="166"/>
        <end position="177"/>
    </location>
</feature>
<comment type="caution">
    <text evidence="8">The sequence shown here is derived from an EMBL/GenBank/DDBJ whole genome shotgun (WGS) entry which is preliminary data.</text>
</comment>
<evidence type="ECO:0000256" key="6">
    <source>
        <dbReference type="SAM" id="SignalP"/>
    </source>
</evidence>
<evidence type="ECO:0000256" key="4">
    <source>
        <dbReference type="RuleBase" id="RU004262"/>
    </source>
</evidence>
<dbReference type="GO" id="GO:0016042">
    <property type="term" value="P:lipid catabolic process"/>
    <property type="evidence" value="ECO:0007669"/>
    <property type="project" value="TreeGrafter"/>
</dbReference>
<keyword evidence="9" id="KW-1185">Reference proteome</keyword>
<evidence type="ECO:0000313" key="8">
    <source>
        <dbReference type="EMBL" id="CAB3367936.1"/>
    </source>
</evidence>
<feature type="region of interest" description="Disordered" evidence="5">
    <location>
        <begin position="903"/>
        <end position="952"/>
    </location>
</feature>
<protein>
    <recommendedName>
        <fullName evidence="7">Lipase domain-containing protein</fullName>
    </recommendedName>
</protein>
<dbReference type="AlphaFoldDB" id="A0A8S1CG46"/>
<dbReference type="InterPro" id="IPR029058">
    <property type="entry name" value="AB_hydrolase_fold"/>
</dbReference>
<keyword evidence="6" id="KW-0732">Signal</keyword>
<gene>
    <name evidence="8" type="ORF">CLODIP_2_CD08394</name>
</gene>
<accession>A0A8S1CG46</accession>
<proteinExistence type="inferred from homology"/>
<feature type="chain" id="PRO_5035856808" description="Lipase domain-containing protein" evidence="6">
    <location>
        <begin position="21"/>
        <end position="952"/>
    </location>
</feature>
<keyword evidence="3" id="KW-0964">Secreted</keyword>
<reference evidence="8 9" key="1">
    <citation type="submission" date="2020-04" db="EMBL/GenBank/DDBJ databases">
        <authorList>
            <person name="Alioto T."/>
            <person name="Alioto T."/>
            <person name="Gomez Garrido J."/>
        </authorList>
    </citation>
    <scope>NUCLEOTIDE SEQUENCE [LARGE SCALE GENOMIC DNA]</scope>
</reference>
<dbReference type="Pfam" id="PF00151">
    <property type="entry name" value="Lipase"/>
    <property type="match status" value="1"/>
</dbReference>
<dbReference type="EMBL" id="CADEPI010000035">
    <property type="protein sequence ID" value="CAB3367936.1"/>
    <property type="molecule type" value="Genomic_DNA"/>
</dbReference>
<dbReference type="Gene3D" id="3.40.50.1820">
    <property type="entry name" value="alpha/beta hydrolase"/>
    <property type="match status" value="1"/>
</dbReference>
<organism evidence="8 9">
    <name type="scientific">Cloeon dipterum</name>
    <dbReference type="NCBI Taxonomy" id="197152"/>
    <lineage>
        <taxon>Eukaryota</taxon>
        <taxon>Metazoa</taxon>
        <taxon>Ecdysozoa</taxon>
        <taxon>Arthropoda</taxon>
        <taxon>Hexapoda</taxon>
        <taxon>Insecta</taxon>
        <taxon>Pterygota</taxon>
        <taxon>Palaeoptera</taxon>
        <taxon>Ephemeroptera</taxon>
        <taxon>Pisciforma</taxon>
        <taxon>Baetidae</taxon>
        <taxon>Cloeon</taxon>
    </lineage>
</organism>
<dbReference type="Proteomes" id="UP000494165">
    <property type="component" value="Unassembled WGS sequence"/>
</dbReference>
<name>A0A8S1CG46_9INSE</name>
<dbReference type="GO" id="GO:0016298">
    <property type="term" value="F:lipase activity"/>
    <property type="evidence" value="ECO:0007669"/>
    <property type="project" value="InterPro"/>
</dbReference>
<evidence type="ECO:0000313" key="9">
    <source>
        <dbReference type="Proteomes" id="UP000494165"/>
    </source>
</evidence>
<dbReference type="OrthoDB" id="199913at2759"/>
<dbReference type="InterPro" id="IPR033906">
    <property type="entry name" value="Lipase_N"/>
</dbReference>
<evidence type="ECO:0000256" key="1">
    <source>
        <dbReference type="ARBA" id="ARBA00004613"/>
    </source>
</evidence>
<evidence type="ECO:0000259" key="7">
    <source>
        <dbReference type="Pfam" id="PF00151"/>
    </source>
</evidence>
<dbReference type="SUPFAM" id="SSF53474">
    <property type="entry name" value="alpha/beta-Hydrolases"/>
    <property type="match status" value="1"/>
</dbReference>
<feature type="compositionally biased region" description="Low complexity" evidence="5">
    <location>
        <begin position="178"/>
        <end position="207"/>
    </location>
</feature>
<evidence type="ECO:0000256" key="3">
    <source>
        <dbReference type="ARBA" id="ARBA00022525"/>
    </source>
</evidence>
<feature type="region of interest" description="Disordered" evidence="5">
    <location>
        <begin position="648"/>
        <end position="682"/>
    </location>
</feature>
<dbReference type="PANTHER" id="PTHR11610">
    <property type="entry name" value="LIPASE"/>
    <property type="match status" value="1"/>
</dbReference>
<dbReference type="InterPro" id="IPR000734">
    <property type="entry name" value="TAG_lipase"/>
</dbReference>
<dbReference type="PANTHER" id="PTHR11610:SF186">
    <property type="entry name" value="FI22312P1"/>
    <property type="match status" value="1"/>
</dbReference>
<dbReference type="FunFam" id="3.40.50.1820:FF:000288">
    <property type="entry name" value="Pancreatic triacylglycerol lipase"/>
    <property type="match status" value="1"/>
</dbReference>
<feature type="domain" description="Lipase" evidence="7">
    <location>
        <begin position="230"/>
        <end position="501"/>
    </location>
</feature>
<sequence length="952" mass="102848">MMNNFSLLLLSLVTVTGVSATWPSDWGFGGWGFGAWAGRLSPSQERQDEVHDVEILKAVVTSMAEWERSRRDTTRVKRADGSVCYSNVGCFMGSAPFSYLGVLPAPPAEVGTSFHFFSPREPHRARSLSFEEIVVPAADALQDAVVVGPEFVPLQQDQPQQQSVRGRRDNAASDDRSTTTTSSDVAKSTTPSSTISSSSSTEQVVPSSDGSISLTASSLDGSGLLEAALNLGFNASLPTKVIVHGFGSKCSLIWVHEMKSALMAVEDCNVICVDWEPGASLPNYVKAAANTRLVGKQVALLLRKLRTQYGLDPRNVHLIGFSLGAHVAGFAGAETPGLSRITGLDPAGPLFEAQEAEARLDASDAGFVDVIHSNGANLIMGGLGSRQPMGDVDFYPNGGAEQKGCSNLLLGAVSDISFLWSSSEDDLRSLCNHRRAYKFFTDSVSPRCPFPAFPCESYEQFLEGECFNCGSQRQCGNMGYYSDRSPARGPLYLITRDNEPFCAHQFFLRVENTPSPAEPLATHGRFEVILASKELNESFVLTDKDDEVMETGDSLYRLVVAHPLMEELTSAQLVYTAYSGWISSGLSSWTVDKISVTDAFGKSMSFCKKGMILSSGVPLLVPLFPGDCNPPRAPGGLDIAMGPSISINNELPSNASGEELSASNVNRTASPAPERPTENRNKTGIDINISLHLNENSSSNAEANQSQINQSIPSSTTTDYPLYQRPWLEANNSLDQRPDNSRSLPHSETTIKRSSINAIDSSPPAGSWSFWWRTVNKAEPPQPSPSDNVTSQQEGTLITVQMLPKKLASILQQAEQYARSTITSVTTTLIGGKDSSAEVVMPVEVPIRRRAKYFPPFASLFGYGDAKDKQRPAAPETATFSPMQIIKNPEWRLSRYIPLRRHAGRNLEESTPAPTAAPSTTTPAPKEAAADAEPEASALTAKKVEPLVMGPR</sequence>
<comment type="subcellular location">
    <subcellularLocation>
        <location evidence="1">Secreted</location>
    </subcellularLocation>
</comment>
<feature type="compositionally biased region" description="Polar residues" evidence="5">
    <location>
        <begin position="648"/>
        <end position="669"/>
    </location>
</feature>
<feature type="compositionally biased region" description="Polar residues" evidence="5">
    <location>
        <begin position="730"/>
        <end position="760"/>
    </location>
</feature>
<feature type="compositionally biased region" description="Low complexity" evidence="5">
    <location>
        <begin position="909"/>
        <end position="927"/>
    </location>
</feature>
<dbReference type="GO" id="GO:0005615">
    <property type="term" value="C:extracellular space"/>
    <property type="evidence" value="ECO:0007669"/>
    <property type="project" value="TreeGrafter"/>
</dbReference>
<evidence type="ECO:0000256" key="2">
    <source>
        <dbReference type="ARBA" id="ARBA00010701"/>
    </source>
</evidence>